<name>A0A5J4X079_9EUKA</name>
<dbReference type="Proteomes" id="UP000324800">
    <property type="component" value="Unassembled WGS sequence"/>
</dbReference>
<evidence type="ECO:0000313" key="1">
    <source>
        <dbReference type="EMBL" id="KAA6400202.1"/>
    </source>
</evidence>
<dbReference type="EMBL" id="SNRW01000602">
    <property type="protein sequence ID" value="KAA6400202.1"/>
    <property type="molecule type" value="Genomic_DNA"/>
</dbReference>
<evidence type="ECO:0000313" key="2">
    <source>
        <dbReference type="Proteomes" id="UP000324800"/>
    </source>
</evidence>
<protein>
    <submittedName>
        <fullName evidence="1">Uncharacterized protein</fullName>
    </submittedName>
</protein>
<dbReference type="AlphaFoldDB" id="A0A5J4X079"/>
<gene>
    <name evidence="1" type="ORF">EZS28_004271</name>
</gene>
<accession>A0A5J4X079</accession>
<sequence length="93" mass="10707">MTGGVGEEQDKEIDHGFYYIYKFLNKLHEGRNYRQPSFQPLPLLVLRSDEQKEEEGAIEEIDAQMNNEGLVGYFMSYANAVKAATLNFFIHSN</sequence>
<comment type="caution">
    <text evidence="1">The sequence shown here is derived from an EMBL/GenBank/DDBJ whole genome shotgun (WGS) entry which is preliminary data.</text>
</comment>
<reference evidence="1 2" key="1">
    <citation type="submission" date="2019-03" db="EMBL/GenBank/DDBJ databases">
        <title>Single cell metagenomics reveals metabolic interactions within the superorganism composed of flagellate Streblomastix strix and complex community of Bacteroidetes bacteria on its surface.</title>
        <authorList>
            <person name="Treitli S.C."/>
            <person name="Kolisko M."/>
            <person name="Husnik F."/>
            <person name="Keeling P."/>
            <person name="Hampl V."/>
        </authorList>
    </citation>
    <scope>NUCLEOTIDE SEQUENCE [LARGE SCALE GENOMIC DNA]</scope>
    <source>
        <strain evidence="1">ST1C</strain>
    </source>
</reference>
<organism evidence="1 2">
    <name type="scientific">Streblomastix strix</name>
    <dbReference type="NCBI Taxonomy" id="222440"/>
    <lineage>
        <taxon>Eukaryota</taxon>
        <taxon>Metamonada</taxon>
        <taxon>Preaxostyla</taxon>
        <taxon>Oxymonadida</taxon>
        <taxon>Streblomastigidae</taxon>
        <taxon>Streblomastix</taxon>
    </lineage>
</organism>
<proteinExistence type="predicted"/>